<feature type="domain" description="Amidohydrolase-related" evidence="1">
    <location>
        <begin position="53"/>
        <end position="241"/>
    </location>
</feature>
<dbReference type="InterPro" id="IPR032466">
    <property type="entry name" value="Metal_Hydrolase"/>
</dbReference>
<dbReference type="GO" id="GO:0016810">
    <property type="term" value="F:hydrolase activity, acting on carbon-nitrogen (but not peptide) bonds"/>
    <property type="evidence" value="ECO:0007669"/>
    <property type="project" value="InterPro"/>
</dbReference>
<dbReference type="PANTHER" id="PTHR43135">
    <property type="entry name" value="ALPHA-D-RIBOSE 1-METHYLPHOSPHONATE 5-TRIPHOSPHATE DIPHOSPHATASE"/>
    <property type="match status" value="1"/>
</dbReference>
<dbReference type="PANTHER" id="PTHR43135:SF3">
    <property type="entry name" value="ALPHA-D-RIBOSE 1-METHYLPHOSPHONATE 5-TRIPHOSPHATE DIPHOSPHATASE"/>
    <property type="match status" value="1"/>
</dbReference>
<dbReference type="Gene3D" id="2.30.40.10">
    <property type="entry name" value="Urease, subunit C, domain 1"/>
    <property type="match status" value="1"/>
</dbReference>
<sequence>MRTVLKNCTLLDGTKDMLIQNDMDIAFENGKITEIGKVNAKKGDVCYDLNGKYVMPGLINLHVHLPAGGKPKNKPLKAEKLAKFALSNELIKSVVLKMCHAYAMQDLLSGVTTVRAVGGLGDLDTRLRDKIEEGMNGPRILAADYAICVPNGHMAGSVSRVASSVDEAVAMVEDLASHNVDLIKLMITGGVMDAKVKGEPGILMMKPDMIKACCDAAHKHNLPVAAHVQSPDGVRAAVRNGCSGARSRRARRSFAANS</sequence>
<dbReference type="InterPro" id="IPR051781">
    <property type="entry name" value="Metallo-dep_Hydrolase"/>
</dbReference>
<feature type="non-terminal residue" evidence="2">
    <location>
        <position position="258"/>
    </location>
</feature>
<keyword evidence="2" id="KW-0378">Hydrolase</keyword>
<dbReference type="Pfam" id="PF01979">
    <property type="entry name" value="Amidohydro_1"/>
    <property type="match status" value="1"/>
</dbReference>
<accession>K1T2X8</accession>
<gene>
    <name evidence="2" type="ORF">LEA_16157</name>
</gene>
<reference evidence="2" key="1">
    <citation type="journal article" date="2013" name="Environ. Microbiol.">
        <title>Microbiota from the distal guts of lean and obese adolescents exhibit partial functional redundancy besides clear differences in community structure.</title>
        <authorList>
            <person name="Ferrer M."/>
            <person name="Ruiz A."/>
            <person name="Lanza F."/>
            <person name="Haange S.B."/>
            <person name="Oberbach A."/>
            <person name="Till H."/>
            <person name="Bargiela R."/>
            <person name="Campoy C."/>
            <person name="Segura M.T."/>
            <person name="Richter M."/>
            <person name="von Bergen M."/>
            <person name="Seifert J."/>
            <person name="Suarez A."/>
        </authorList>
    </citation>
    <scope>NUCLEOTIDE SEQUENCE</scope>
</reference>
<dbReference type="SUPFAM" id="SSF51338">
    <property type="entry name" value="Composite domain of metallo-dependent hydrolases"/>
    <property type="match status" value="1"/>
</dbReference>
<comment type="caution">
    <text evidence="2">The sequence shown here is derived from an EMBL/GenBank/DDBJ whole genome shotgun (WGS) entry which is preliminary data.</text>
</comment>
<organism evidence="2">
    <name type="scientific">human gut metagenome</name>
    <dbReference type="NCBI Taxonomy" id="408170"/>
    <lineage>
        <taxon>unclassified sequences</taxon>
        <taxon>metagenomes</taxon>
        <taxon>organismal metagenomes</taxon>
    </lineage>
</organism>
<dbReference type="EMBL" id="AJWY01011040">
    <property type="protein sequence ID" value="EKC53851.1"/>
    <property type="molecule type" value="Genomic_DNA"/>
</dbReference>
<dbReference type="InterPro" id="IPR006680">
    <property type="entry name" value="Amidohydro-rel"/>
</dbReference>
<dbReference type="Gene3D" id="3.20.20.140">
    <property type="entry name" value="Metal-dependent hydrolases"/>
    <property type="match status" value="1"/>
</dbReference>
<evidence type="ECO:0000313" key="2">
    <source>
        <dbReference type="EMBL" id="EKC53851.1"/>
    </source>
</evidence>
<proteinExistence type="predicted"/>
<dbReference type="SUPFAM" id="SSF51556">
    <property type="entry name" value="Metallo-dependent hydrolases"/>
    <property type="match status" value="1"/>
</dbReference>
<protein>
    <submittedName>
        <fullName evidence="2">Amidohydrolase</fullName>
        <ecNumber evidence="2">3.5.-.-</ecNumber>
    </submittedName>
</protein>
<dbReference type="EC" id="3.5.-.-" evidence="2"/>
<evidence type="ECO:0000259" key="1">
    <source>
        <dbReference type="Pfam" id="PF01979"/>
    </source>
</evidence>
<dbReference type="AlphaFoldDB" id="K1T2X8"/>
<name>K1T2X8_9ZZZZ</name>
<dbReference type="InterPro" id="IPR011059">
    <property type="entry name" value="Metal-dep_hydrolase_composite"/>
</dbReference>